<evidence type="ECO:0000313" key="2">
    <source>
        <dbReference type="Proteomes" id="UP001386955"/>
    </source>
</evidence>
<dbReference type="EMBL" id="JAYMYS010000006">
    <property type="protein sequence ID" value="KAK7390345.1"/>
    <property type="molecule type" value="Genomic_DNA"/>
</dbReference>
<accession>A0AAN9XFJ0</accession>
<reference evidence="1 2" key="1">
    <citation type="submission" date="2024-01" db="EMBL/GenBank/DDBJ databases">
        <title>The genomes of 5 underutilized Papilionoideae crops provide insights into root nodulation and disease resistanc.</title>
        <authorList>
            <person name="Jiang F."/>
        </authorList>
    </citation>
    <scope>NUCLEOTIDE SEQUENCE [LARGE SCALE GENOMIC DNA]</scope>
    <source>
        <strain evidence="1">DUOXIRENSHENG_FW03</strain>
        <tissue evidence="1">Leaves</tissue>
    </source>
</reference>
<gene>
    <name evidence="1" type="ORF">VNO78_25648</name>
</gene>
<proteinExistence type="predicted"/>
<keyword evidence="2" id="KW-1185">Reference proteome</keyword>
<dbReference type="Proteomes" id="UP001386955">
    <property type="component" value="Unassembled WGS sequence"/>
</dbReference>
<dbReference type="AlphaFoldDB" id="A0AAN9XFJ0"/>
<protein>
    <submittedName>
        <fullName evidence="1">Uncharacterized protein</fullName>
    </submittedName>
</protein>
<comment type="caution">
    <text evidence="1">The sequence shown here is derived from an EMBL/GenBank/DDBJ whole genome shotgun (WGS) entry which is preliminary data.</text>
</comment>
<evidence type="ECO:0000313" key="1">
    <source>
        <dbReference type="EMBL" id="KAK7390345.1"/>
    </source>
</evidence>
<organism evidence="1 2">
    <name type="scientific">Psophocarpus tetragonolobus</name>
    <name type="common">Winged bean</name>
    <name type="synonym">Dolichos tetragonolobus</name>
    <dbReference type="NCBI Taxonomy" id="3891"/>
    <lineage>
        <taxon>Eukaryota</taxon>
        <taxon>Viridiplantae</taxon>
        <taxon>Streptophyta</taxon>
        <taxon>Embryophyta</taxon>
        <taxon>Tracheophyta</taxon>
        <taxon>Spermatophyta</taxon>
        <taxon>Magnoliopsida</taxon>
        <taxon>eudicotyledons</taxon>
        <taxon>Gunneridae</taxon>
        <taxon>Pentapetalae</taxon>
        <taxon>rosids</taxon>
        <taxon>fabids</taxon>
        <taxon>Fabales</taxon>
        <taxon>Fabaceae</taxon>
        <taxon>Papilionoideae</taxon>
        <taxon>50 kb inversion clade</taxon>
        <taxon>NPAAA clade</taxon>
        <taxon>indigoferoid/millettioid clade</taxon>
        <taxon>Phaseoleae</taxon>
        <taxon>Psophocarpus</taxon>
    </lineage>
</organism>
<name>A0AAN9XFJ0_PSOTE</name>
<sequence length="110" mass="12756">MEELSIVEGSKEEFRMQKYSRGWSKSQITNQYVSGAYRKEYEWSLVESNLEWLSSHVNLLQLGSLVQVPISWGHLNSLGGESLQRRRRSCNKRWVPLPQPLGNLHEVQVA</sequence>